<dbReference type="PROSITE" id="PS51367">
    <property type="entry name" value="THAUMATIN_2"/>
    <property type="match status" value="1"/>
</dbReference>
<dbReference type="Proteomes" id="UP001592581">
    <property type="component" value="Unassembled WGS sequence"/>
</dbReference>
<dbReference type="PROSITE" id="PS00316">
    <property type="entry name" value="THAUMATIN_1"/>
    <property type="match status" value="1"/>
</dbReference>
<sequence>MGTRGLGSSGLGGTRLGSTRRRSGRWKWWVALAAAGVAALCLVVANTSGRPGSASAGVAVVDPPVASVSTSPPASASPSASAASPGASASVRAKATPARSSGSPAARTSAASSSRAPSAATGATSASPAAAGHRNVTFVNAVSQTIWVGSGEQTAQPALTTTGWVLKPGQSLTVSVPDHWNGRFWGRTGCTFSSSGTGHCQTGDCGGRFQCTGYGTIPATLAEFNLNSWDGLDFYDVSMVDGSNLPMWINQVGGTSKDAISADGCSAAGCTKPVVCPAALQIHAGGAVVGCESPCGVFGTDQYCCRGQWAARSACDPTKWPVDYAADFKRAEPFAYSYVDDDATSTFTATGEAGYRITFGLSP</sequence>
<proteinExistence type="predicted"/>
<feature type="transmembrane region" description="Helical" evidence="2">
    <location>
        <begin position="28"/>
        <end position="45"/>
    </location>
</feature>
<dbReference type="Pfam" id="PF00314">
    <property type="entry name" value="Thaumatin"/>
    <property type="match status" value="1"/>
</dbReference>
<dbReference type="Gene3D" id="2.60.110.10">
    <property type="entry name" value="Thaumatin"/>
    <property type="match status" value="1"/>
</dbReference>
<evidence type="ECO:0000313" key="3">
    <source>
        <dbReference type="EMBL" id="MFC1440887.1"/>
    </source>
</evidence>
<evidence type="ECO:0000256" key="1">
    <source>
        <dbReference type="SAM" id="MobiDB-lite"/>
    </source>
</evidence>
<dbReference type="SMART" id="SM00205">
    <property type="entry name" value="THN"/>
    <property type="match status" value="1"/>
</dbReference>
<dbReference type="InterPro" id="IPR017949">
    <property type="entry name" value="Thaumatin_CS"/>
</dbReference>
<organism evidence="3 4">
    <name type="scientific">Streptacidiphilus jeojiensis</name>
    <dbReference type="NCBI Taxonomy" id="3229225"/>
    <lineage>
        <taxon>Bacteria</taxon>
        <taxon>Bacillati</taxon>
        <taxon>Actinomycetota</taxon>
        <taxon>Actinomycetes</taxon>
        <taxon>Kitasatosporales</taxon>
        <taxon>Streptomycetaceae</taxon>
        <taxon>Streptacidiphilus</taxon>
    </lineage>
</organism>
<evidence type="ECO:0000256" key="2">
    <source>
        <dbReference type="SAM" id="Phobius"/>
    </source>
</evidence>
<dbReference type="PANTHER" id="PTHR31048">
    <property type="entry name" value="OS03G0233200 PROTEIN"/>
    <property type="match status" value="1"/>
</dbReference>
<keyword evidence="2" id="KW-0812">Transmembrane</keyword>
<dbReference type="PRINTS" id="PR00347">
    <property type="entry name" value="THAUMATIN"/>
</dbReference>
<keyword evidence="2" id="KW-1133">Transmembrane helix</keyword>
<name>A0ABV6XSG3_9ACTN</name>
<comment type="caution">
    <text evidence="3">The sequence shown here is derived from an EMBL/GenBank/DDBJ whole genome shotgun (WGS) entry which is preliminary data.</text>
</comment>
<dbReference type="RefSeq" id="WP_380566285.1">
    <property type="nucleotide sequence ID" value="NZ_JBEUKS010000007.1"/>
</dbReference>
<accession>A0ABV6XSG3</accession>
<evidence type="ECO:0000313" key="4">
    <source>
        <dbReference type="Proteomes" id="UP001592581"/>
    </source>
</evidence>
<reference evidence="3 4" key="1">
    <citation type="submission" date="2024-06" db="EMBL/GenBank/DDBJ databases">
        <authorList>
            <person name="Lee S.D."/>
        </authorList>
    </citation>
    <scope>NUCLEOTIDE SEQUENCE [LARGE SCALE GENOMIC DNA]</scope>
    <source>
        <strain evidence="3 4">N1-10</strain>
    </source>
</reference>
<dbReference type="SUPFAM" id="SSF49870">
    <property type="entry name" value="Osmotin, thaumatin-like protein"/>
    <property type="match status" value="1"/>
</dbReference>
<protein>
    <submittedName>
        <fullName evidence="3">Thaumatin family protein</fullName>
    </submittedName>
</protein>
<keyword evidence="2" id="KW-0472">Membrane</keyword>
<dbReference type="InterPro" id="IPR001938">
    <property type="entry name" value="Thaumatin"/>
</dbReference>
<dbReference type="EMBL" id="JBEUKS010000007">
    <property type="protein sequence ID" value="MFC1440887.1"/>
    <property type="molecule type" value="Genomic_DNA"/>
</dbReference>
<feature type="region of interest" description="Disordered" evidence="1">
    <location>
        <begin position="65"/>
        <end position="127"/>
    </location>
</feature>
<keyword evidence="4" id="KW-1185">Reference proteome</keyword>
<dbReference type="InterPro" id="IPR037176">
    <property type="entry name" value="Osmotin/thaumatin-like_sf"/>
</dbReference>
<gene>
    <name evidence="3" type="ORF">ABUW04_21740</name>
</gene>